<feature type="chain" id="PRO_5004844031" description="Hydrophobic surface binding protein" evidence="1">
    <location>
        <begin position="20"/>
        <end position="182"/>
    </location>
</feature>
<gene>
    <name evidence="2" type="ORF">HETIRDRAFT_27192</name>
</gene>
<keyword evidence="3" id="KW-1185">Reference proteome</keyword>
<evidence type="ECO:0000313" key="2">
    <source>
        <dbReference type="EMBL" id="ETW76169.1"/>
    </source>
</evidence>
<dbReference type="GO" id="GO:0005576">
    <property type="term" value="C:extracellular region"/>
    <property type="evidence" value="ECO:0007669"/>
    <property type="project" value="TreeGrafter"/>
</dbReference>
<dbReference type="InterPro" id="IPR021054">
    <property type="entry name" value="Cell_wall_mannoprotein_1"/>
</dbReference>
<reference evidence="2 3" key="1">
    <citation type="journal article" date="2012" name="New Phytol.">
        <title>Insight into trade-off between wood decay and parasitism from the genome of a fungal forest pathogen.</title>
        <authorList>
            <person name="Olson A."/>
            <person name="Aerts A."/>
            <person name="Asiegbu F."/>
            <person name="Belbahri L."/>
            <person name="Bouzid O."/>
            <person name="Broberg A."/>
            <person name="Canback B."/>
            <person name="Coutinho P.M."/>
            <person name="Cullen D."/>
            <person name="Dalman K."/>
            <person name="Deflorio G."/>
            <person name="van Diepen L.T."/>
            <person name="Dunand C."/>
            <person name="Duplessis S."/>
            <person name="Durling M."/>
            <person name="Gonthier P."/>
            <person name="Grimwood J."/>
            <person name="Fossdal C.G."/>
            <person name="Hansson D."/>
            <person name="Henrissat B."/>
            <person name="Hietala A."/>
            <person name="Himmelstrand K."/>
            <person name="Hoffmeister D."/>
            <person name="Hogberg N."/>
            <person name="James T.Y."/>
            <person name="Karlsson M."/>
            <person name="Kohler A."/>
            <person name="Kues U."/>
            <person name="Lee Y.H."/>
            <person name="Lin Y.C."/>
            <person name="Lind M."/>
            <person name="Lindquist E."/>
            <person name="Lombard V."/>
            <person name="Lucas S."/>
            <person name="Lunden K."/>
            <person name="Morin E."/>
            <person name="Murat C."/>
            <person name="Park J."/>
            <person name="Raffaello T."/>
            <person name="Rouze P."/>
            <person name="Salamov A."/>
            <person name="Schmutz J."/>
            <person name="Solheim H."/>
            <person name="Stahlberg J."/>
            <person name="Velez H."/>
            <person name="de Vries R.P."/>
            <person name="Wiebenga A."/>
            <person name="Woodward S."/>
            <person name="Yakovlev I."/>
            <person name="Garbelotto M."/>
            <person name="Martin F."/>
            <person name="Grigoriev I.V."/>
            <person name="Stenlid J."/>
        </authorList>
    </citation>
    <scope>NUCLEOTIDE SEQUENCE [LARGE SCALE GENOMIC DNA]</scope>
    <source>
        <strain evidence="2 3">TC 32-1</strain>
    </source>
</reference>
<protein>
    <recommendedName>
        <fullName evidence="4">Hydrophobic surface binding protein</fullName>
    </recommendedName>
</protein>
<feature type="signal peptide" evidence="1">
    <location>
        <begin position="1"/>
        <end position="19"/>
    </location>
</feature>
<name>W4JRS3_HETIT</name>
<organism evidence="2 3">
    <name type="scientific">Heterobasidion irregulare (strain TC 32-1)</name>
    <dbReference type="NCBI Taxonomy" id="747525"/>
    <lineage>
        <taxon>Eukaryota</taxon>
        <taxon>Fungi</taxon>
        <taxon>Dikarya</taxon>
        <taxon>Basidiomycota</taxon>
        <taxon>Agaricomycotina</taxon>
        <taxon>Agaricomycetes</taxon>
        <taxon>Russulales</taxon>
        <taxon>Bondarzewiaceae</taxon>
        <taxon>Heterobasidion</taxon>
        <taxon>Heterobasidion annosum species complex</taxon>
    </lineage>
</organism>
<dbReference type="Gene3D" id="1.20.1280.140">
    <property type="match status" value="1"/>
</dbReference>
<dbReference type="HOGENOM" id="CLU_099165_2_0_1"/>
<dbReference type="OrthoDB" id="3485059at2759"/>
<dbReference type="Proteomes" id="UP000030671">
    <property type="component" value="Unassembled WGS sequence"/>
</dbReference>
<dbReference type="Pfam" id="PF12296">
    <property type="entry name" value="HsbA"/>
    <property type="match status" value="1"/>
</dbReference>
<accession>W4JRS3</accession>
<dbReference type="PANTHER" id="PTHR38123:SF1">
    <property type="entry name" value="HYDROPHOBIC SURFACE BINDING PROTEIN"/>
    <property type="match status" value="1"/>
</dbReference>
<dbReference type="GeneID" id="20669263"/>
<proteinExistence type="predicted"/>
<dbReference type="RefSeq" id="XP_009551839.1">
    <property type="nucleotide sequence ID" value="XM_009553544.1"/>
</dbReference>
<dbReference type="EMBL" id="KI925465">
    <property type="protein sequence ID" value="ETW76169.1"/>
    <property type="molecule type" value="Genomic_DNA"/>
</dbReference>
<dbReference type="KEGG" id="hir:HETIRDRAFT_27192"/>
<evidence type="ECO:0000313" key="3">
    <source>
        <dbReference type="Proteomes" id="UP000030671"/>
    </source>
</evidence>
<dbReference type="InParanoid" id="W4JRS3"/>
<sequence length="182" mass="18741">MVRISSALLVLPFIFGSLASPLLRRTVAQVESDITGISTQVDALNTAIQAFPTSGGNLVDALGIHTDATNLASAVTTATSDTQATDAFSEDDGQTILAQVQALEPNIITTLQNLIAKKSGFTSLPVGGVTTLVEQDLQTLANDTSAFADALIAKSPADLVDQANTIKSDINAAFSSAISAYS</sequence>
<feature type="non-terminal residue" evidence="2">
    <location>
        <position position="182"/>
    </location>
</feature>
<keyword evidence="1" id="KW-0732">Signal</keyword>
<dbReference type="eggNOG" id="ENOG502SCF8">
    <property type="taxonomic scope" value="Eukaryota"/>
</dbReference>
<dbReference type="AlphaFoldDB" id="W4JRS3"/>
<evidence type="ECO:0000256" key="1">
    <source>
        <dbReference type="SAM" id="SignalP"/>
    </source>
</evidence>
<evidence type="ECO:0008006" key="4">
    <source>
        <dbReference type="Google" id="ProtNLM"/>
    </source>
</evidence>
<dbReference type="PANTHER" id="PTHR38123">
    <property type="entry name" value="CELL WALL SERINE-THREONINE-RICH GALACTOMANNOPROTEIN MP1 (AFU_ORTHOLOGUE AFUA_4G03240)"/>
    <property type="match status" value="1"/>
</dbReference>